<feature type="compositionally biased region" description="Low complexity" evidence="1">
    <location>
        <begin position="384"/>
        <end position="408"/>
    </location>
</feature>
<feature type="compositionally biased region" description="Polar residues" evidence="1">
    <location>
        <begin position="20"/>
        <end position="47"/>
    </location>
</feature>
<evidence type="ECO:0000313" key="3">
    <source>
        <dbReference type="Proteomes" id="UP000077266"/>
    </source>
</evidence>
<feature type="region of interest" description="Disordered" evidence="1">
    <location>
        <begin position="491"/>
        <end position="533"/>
    </location>
</feature>
<dbReference type="AlphaFoldDB" id="A0A165JUV8"/>
<proteinExistence type="predicted"/>
<organism evidence="2 3">
    <name type="scientific">Exidia glandulosa HHB12029</name>
    <dbReference type="NCBI Taxonomy" id="1314781"/>
    <lineage>
        <taxon>Eukaryota</taxon>
        <taxon>Fungi</taxon>
        <taxon>Dikarya</taxon>
        <taxon>Basidiomycota</taxon>
        <taxon>Agaricomycotina</taxon>
        <taxon>Agaricomycetes</taxon>
        <taxon>Auriculariales</taxon>
        <taxon>Exidiaceae</taxon>
        <taxon>Exidia</taxon>
    </lineage>
</organism>
<reference evidence="2 3" key="1">
    <citation type="journal article" date="2016" name="Mol. Biol. Evol.">
        <title>Comparative Genomics of Early-Diverging Mushroom-Forming Fungi Provides Insights into the Origins of Lignocellulose Decay Capabilities.</title>
        <authorList>
            <person name="Nagy L.G."/>
            <person name="Riley R."/>
            <person name="Tritt A."/>
            <person name="Adam C."/>
            <person name="Daum C."/>
            <person name="Floudas D."/>
            <person name="Sun H."/>
            <person name="Yadav J.S."/>
            <person name="Pangilinan J."/>
            <person name="Larsson K.H."/>
            <person name="Matsuura K."/>
            <person name="Barry K."/>
            <person name="Labutti K."/>
            <person name="Kuo R."/>
            <person name="Ohm R.A."/>
            <person name="Bhattacharya S.S."/>
            <person name="Shirouzu T."/>
            <person name="Yoshinaga Y."/>
            <person name="Martin F.M."/>
            <person name="Grigoriev I.V."/>
            <person name="Hibbett D.S."/>
        </authorList>
    </citation>
    <scope>NUCLEOTIDE SEQUENCE [LARGE SCALE GENOMIC DNA]</scope>
    <source>
        <strain evidence="2 3">HHB12029</strain>
    </source>
</reference>
<feature type="compositionally biased region" description="Polar residues" evidence="1">
    <location>
        <begin position="506"/>
        <end position="524"/>
    </location>
</feature>
<name>A0A165JUV8_EXIGL</name>
<feature type="region of interest" description="Disordered" evidence="1">
    <location>
        <begin position="1"/>
        <end position="92"/>
    </location>
</feature>
<feature type="compositionally biased region" description="Polar residues" evidence="1">
    <location>
        <begin position="82"/>
        <end position="92"/>
    </location>
</feature>
<protein>
    <submittedName>
        <fullName evidence="2">Uncharacterized protein</fullName>
    </submittedName>
</protein>
<evidence type="ECO:0000313" key="2">
    <source>
        <dbReference type="EMBL" id="KZV95365.1"/>
    </source>
</evidence>
<dbReference type="InParanoid" id="A0A165JUV8"/>
<feature type="compositionally biased region" description="Low complexity" evidence="1">
    <location>
        <begin position="1"/>
        <end position="17"/>
    </location>
</feature>
<dbReference type="Proteomes" id="UP000077266">
    <property type="component" value="Unassembled WGS sequence"/>
</dbReference>
<dbReference type="EMBL" id="KV425958">
    <property type="protein sequence ID" value="KZV95365.1"/>
    <property type="molecule type" value="Genomic_DNA"/>
</dbReference>
<feature type="compositionally biased region" description="Low complexity" evidence="1">
    <location>
        <begin position="559"/>
        <end position="577"/>
    </location>
</feature>
<evidence type="ECO:0000256" key="1">
    <source>
        <dbReference type="SAM" id="MobiDB-lite"/>
    </source>
</evidence>
<gene>
    <name evidence="2" type="ORF">EXIGLDRAFT_766279</name>
</gene>
<feature type="region of interest" description="Disordered" evidence="1">
    <location>
        <begin position="332"/>
        <end position="429"/>
    </location>
</feature>
<feature type="region of interest" description="Disordered" evidence="1">
    <location>
        <begin position="559"/>
        <end position="583"/>
    </location>
</feature>
<keyword evidence="3" id="KW-1185">Reference proteome</keyword>
<sequence>MLLPPSSSASSSHPLAANRQVLNSRNLSLQNRHAQNAASDYFNQHAQPPSVRQRPHAAQLDTFRTSSFLPSGPPAPPPAANTRASKSKNNQRTVAPPLTSIYVYIIPLPDCDGDGEFHLSDLDVDPTPLRSTARPYPPQSFVNLLSRLHQFGLEFSFNIDDKGTSEDFLSALAHAFHSAAATSELDVDRPTAPPLHGIKPEDLPFRFVRFSTRSSGRGVFETFEGSLQHYQYAYKPLQKAKAIVTTKPSNPLRYDSAKAAGFPYMFIAPLSKPIKSPLKNRIDWGDAGAGTIVVPDNTHPCFPLRVLLPFIRKLAEEDPPVDCLKTCYPTHPARELRTPSPAASAGWSVARRHHTPPSPSLPFSRRRRTDDSPFDDSEPATDFSPVDSLELESSLDPSRPSSVSVSGSTASITRFDRDESRMHFEEAPSRRSIPVTVAAGTARSTTSITSPSAAFNLRQPTPSSSSASASIGFDPYDLRDEDVIVYRGRQSSRRAADALHRPHATVTGSRSEATALSRTTSMTTAPPADPPSRTAFVFDPYDFQASDRVIDFRRLPSSRPAASALPAAPAPTTTARTEATDRPSRAVNLGRGQETIDLTQDDDDDLAVGGTPGYSEEILALARSFITRTTTSGRGHAWYQWKTAVKDEVGRETARWGREGHQQLYTFSDGSIYFKLAAPTVSCAAELLCRAARAINSATETSLAPLDFVRLSDLVVQGPFQGIEPSAASSIKFNCTNRPVAVYNDLTFFEVGKGVGPGPAIEVLQAAMEILTRPPWWEGCTGGKVLRPPPLVYAAYTQNVADFALIASMAFYHHGLFPESLSPVGFVALLYTAADTIESLDDFDGVSVVQEGLQDVKGWLDPGDMSKTKLQARLEMTREIVIRQSEYVQKLLHAAFIATHLLGIDPARPTEDSPQAEQPRLVDPAGYSIFRTHFHVINPLDVNFLHKEDMLAMIKAQWGSPIKSAVDVWDRIRVAFSTGFPHDRPNKESLQAAPREEVSFLFALYKWLGLGTDPESSVSVKRATSFLKYCTTLTAPTSSTVIKVHFKTEAKTESMKVATCATTLEVYHNTWSSTPYEAIDVEFTSVFLNDSADSYNRS</sequence>
<feature type="compositionally biased region" description="Basic and acidic residues" evidence="1">
    <location>
        <begin position="414"/>
        <end position="429"/>
    </location>
</feature>
<accession>A0A165JUV8</accession>